<proteinExistence type="predicted"/>
<dbReference type="OrthoDB" id="7382669at2759"/>
<sequence length="139" mass="15292">MIGGRGWDEEKNGRELYRYRMCRPGSASAGSSRTINSQLLTGHGCFRKLVGTELPTVCRAVLAWITWPDKSSIKCEEEEAEERRTARQQMSEGHGSGTVPIYYLETTAKGTGLGESAGKEDPVELALVWHCKGDMRGVA</sequence>
<evidence type="ECO:0000313" key="3">
    <source>
        <dbReference type="Proteomes" id="UP000299102"/>
    </source>
</evidence>
<accession>A0A4C2A8I0</accession>
<gene>
    <name evidence="2" type="ORF">EVAR_89963_1</name>
</gene>
<comment type="caution">
    <text evidence="2">The sequence shown here is derived from an EMBL/GenBank/DDBJ whole genome shotgun (WGS) entry which is preliminary data.</text>
</comment>
<dbReference type="Proteomes" id="UP000299102">
    <property type="component" value="Unassembled WGS sequence"/>
</dbReference>
<reference evidence="2 3" key="1">
    <citation type="journal article" date="2019" name="Commun. Biol.">
        <title>The bagworm genome reveals a unique fibroin gene that provides high tensile strength.</title>
        <authorList>
            <person name="Kono N."/>
            <person name="Nakamura H."/>
            <person name="Ohtoshi R."/>
            <person name="Tomita M."/>
            <person name="Numata K."/>
            <person name="Arakawa K."/>
        </authorList>
    </citation>
    <scope>NUCLEOTIDE SEQUENCE [LARGE SCALE GENOMIC DNA]</scope>
</reference>
<keyword evidence="3" id="KW-1185">Reference proteome</keyword>
<protein>
    <submittedName>
        <fullName evidence="2">Uncharacterized protein</fullName>
    </submittedName>
</protein>
<organism evidence="2 3">
    <name type="scientific">Eumeta variegata</name>
    <name type="common">Bagworm moth</name>
    <name type="synonym">Eumeta japonica</name>
    <dbReference type="NCBI Taxonomy" id="151549"/>
    <lineage>
        <taxon>Eukaryota</taxon>
        <taxon>Metazoa</taxon>
        <taxon>Ecdysozoa</taxon>
        <taxon>Arthropoda</taxon>
        <taxon>Hexapoda</taxon>
        <taxon>Insecta</taxon>
        <taxon>Pterygota</taxon>
        <taxon>Neoptera</taxon>
        <taxon>Endopterygota</taxon>
        <taxon>Lepidoptera</taxon>
        <taxon>Glossata</taxon>
        <taxon>Ditrysia</taxon>
        <taxon>Tineoidea</taxon>
        <taxon>Psychidae</taxon>
        <taxon>Oiketicinae</taxon>
        <taxon>Eumeta</taxon>
    </lineage>
</organism>
<feature type="region of interest" description="Disordered" evidence="1">
    <location>
        <begin position="76"/>
        <end position="98"/>
    </location>
</feature>
<dbReference type="AlphaFoldDB" id="A0A4C2A8I0"/>
<name>A0A4C2A8I0_EUMVA</name>
<evidence type="ECO:0000256" key="1">
    <source>
        <dbReference type="SAM" id="MobiDB-lite"/>
    </source>
</evidence>
<feature type="compositionally biased region" description="Basic and acidic residues" evidence="1">
    <location>
        <begin position="76"/>
        <end position="85"/>
    </location>
</feature>
<dbReference type="EMBL" id="BGZK01002855">
    <property type="protein sequence ID" value="GBP96986.1"/>
    <property type="molecule type" value="Genomic_DNA"/>
</dbReference>
<evidence type="ECO:0000313" key="2">
    <source>
        <dbReference type="EMBL" id="GBP96986.1"/>
    </source>
</evidence>